<dbReference type="Gene3D" id="3.10.10.10">
    <property type="entry name" value="HIV Type 1 Reverse Transcriptase, subunit A, domain 1"/>
    <property type="match status" value="1"/>
</dbReference>
<dbReference type="PANTHER" id="PTHR37984">
    <property type="entry name" value="PROTEIN CBG26694"/>
    <property type="match status" value="1"/>
</dbReference>
<name>A0ABQ5CJU6_9ASTR</name>
<gene>
    <name evidence="4" type="ORF">Tco_0906436</name>
</gene>
<dbReference type="PANTHER" id="PTHR37984:SF5">
    <property type="entry name" value="PROTEIN NYNRIN-LIKE"/>
    <property type="match status" value="1"/>
</dbReference>
<organism evidence="4 5">
    <name type="scientific">Tanacetum coccineum</name>
    <dbReference type="NCBI Taxonomy" id="301880"/>
    <lineage>
        <taxon>Eukaryota</taxon>
        <taxon>Viridiplantae</taxon>
        <taxon>Streptophyta</taxon>
        <taxon>Embryophyta</taxon>
        <taxon>Tracheophyta</taxon>
        <taxon>Spermatophyta</taxon>
        <taxon>Magnoliopsida</taxon>
        <taxon>eudicotyledons</taxon>
        <taxon>Gunneridae</taxon>
        <taxon>Pentapetalae</taxon>
        <taxon>asterids</taxon>
        <taxon>campanulids</taxon>
        <taxon>Asterales</taxon>
        <taxon>Asteraceae</taxon>
        <taxon>Asteroideae</taxon>
        <taxon>Anthemideae</taxon>
        <taxon>Anthemidinae</taxon>
        <taxon>Tanacetum</taxon>
    </lineage>
</organism>
<dbReference type="Gene3D" id="4.10.60.10">
    <property type="entry name" value="Zinc finger, CCHC-type"/>
    <property type="match status" value="1"/>
</dbReference>
<dbReference type="InterPro" id="IPR012337">
    <property type="entry name" value="RNaseH-like_sf"/>
</dbReference>
<protein>
    <submittedName>
        <fullName evidence="4">Reverse transcriptase domain-containing protein</fullName>
    </submittedName>
</protein>
<keyword evidence="4" id="KW-0808">Transferase</keyword>
<dbReference type="EMBL" id="BQNB010014269">
    <property type="protein sequence ID" value="GJT26161.1"/>
    <property type="molecule type" value="Genomic_DNA"/>
</dbReference>
<keyword evidence="1" id="KW-0862">Zinc</keyword>
<comment type="caution">
    <text evidence="4">The sequence shown here is derived from an EMBL/GenBank/DDBJ whole genome shotgun (WGS) entry which is preliminary data.</text>
</comment>
<dbReference type="GO" id="GO:0003964">
    <property type="term" value="F:RNA-directed DNA polymerase activity"/>
    <property type="evidence" value="ECO:0007669"/>
    <property type="project" value="UniProtKB-KW"/>
</dbReference>
<proteinExistence type="predicted"/>
<dbReference type="Gene3D" id="3.30.70.270">
    <property type="match status" value="1"/>
</dbReference>
<dbReference type="InterPro" id="IPR001584">
    <property type="entry name" value="Integrase_cat-core"/>
</dbReference>
<dbReference type="InterPro" id="IPR043128">
    <property type="entry name" value="Rev_trsase/Diguanyl_cyclase"/>
</dbReference>
<keyword evidence="4" id="KW-0695">RNA-directed DNA polymerase</keyword>
<feature type="domain" description="Integrase catalytic" evidence="3">
    <location>
        <begin position="452"/>
        <end position="582"/>
    </location>
</feature>
<evidence type="ECO:0000259" key="2">
    <source>
        <dbReference type="PROSITE" id="PS50158"/>
    </source>
</evidence>
<sequence>MVLVMTPCNCTTNCQVKFATYTLTDGALTWWKSHVKTAGIDAAYEMSWKELMMMELALLCPKMVSNKEEKIKRYIWGLLDNIQGNVTFSVPTRLQDAIKMANSLMDQKQQNVVRAYTAGANKKKSYAGNLPYCNKCKLHHVGSCIVKCGNYKRVGHMTRDSKTPAATNHRAPVVNHKATITCYECGRQGHYKGECPKFKNQNHINHVGNREARGRAFALGGGEANQDSHVVTGTMVEITEKKLEDMSEDKRLKDVPIVWDFSEVFLEDLPGLPTTRQGALVLFVKKKDGSFHMCIDYRELNKLTVKNRYPLSRIDDLFDQLQGSSVYSKIRHEFQVMPFVLTNALAVFMDLMNRLPKVKFLGHMIDSQGIHVDPAKIESIKDWASPKTPTEIRQFLEGVEHADGWNYSVIMIVRFVITMEKKTWWQMILAETEAMKEENILEENLHGMNKEFETRPNGTLYLRNGVSYHALETLSDYDTIWVIVDRLTKYAHFVPIKETDSMERLTRLYLKEAVSRHGVPFSIISDRDSKFTSHFWQSLQKALGNQLDMRTAYHPQTNGQSERTIQTLEDMLRAWVIDFGNG</sequence>
<dbReference type="InterPro" id="IPR036875">
    <property type="entry name" value="Znf_CCHC_sf"/>
</dbReference>
<keyword evidence="1" id="KW-0479">Metal-binding</keyword>
<dbReference type="InterPro" id="IPR050951">
    <property type="entry name" value="Retrovirus_Pol_polyprotein"/>
</dbReference>
<keyword evidence="5" id="KW-1185">Reference proteome</keyword>
<reference evidence="4" key="1">
    <citation type="journal article" date="2022" name="Int. J. Mol. Sci.">
        <title>Draft Genome of Tanacetum Coccineum: Genomic Comparison of Closely Related Tanacetum-Family Plants.</title>
        <authorList>
            <person name="Yamashiro T."/>
            <person name="Shiraishi A."/>
            <person name="Nakayama K."/>
            <person name="Satake H."/>
        </authorList>
    </citation>
    <scope>NUCLEOTIDE SEQUENCE</scope>
</reference>
<keyword evidence="4" id="KW-0548">Nucleotidyltransferase</keyword>
<dbReference type="SUPFAM" id="SSF56672">
    <property type="entry name" value="DNA/RNA polymerases"/>
    <property type="match status" value="1"/>
</dbReference>
<accession>A0ABQ5CJU6</accession>
<dbReference type="InterPro" id="IPR036397">
    <property type="entry name" value="RNaseH_sf"/>
</dbReference>
<dbReference type="Gene3D" id="3.30.420.10">
    <property type="entry name" value="Ribonuclease H-like superfamily/Ribonuclease H"/>
    <property type="match status" value="1"/>
</dbReference>
<dbReference type="SUPFAM" id="SSF57756">
    <property type="entry name" value="Retrovirus zinc finger-like domains"/>
    <property type="match status" value="1"/>
</dbReference>
<dbReference type="Proteomes" id="UP001151760">
    <property type="component" value="Unassembled WGS sequence"/>
</dbReference>
<dbReference type="PROSITE" id="PS50158">
    <property type="entry name" value="ZF_CCHC"/>
    <property type="match status" value="1"/>
</dbReference>
<feature type="domain" description="CCHC-type" evidence="2">
    <location>
        <begin position="182"/>
        <end position="197"/>
    </location>
</feature>
<dbReference type="SUPFAM" id="SSF53098">
    <property type="entry name" value="Ribonuclease H-like"/>
    <property type="match status" value="1"/>
</dbReference>
<dbReference type="InterPro" id="IPR043502">
    <property type="entry name" value="DNA/RNA_pol_sf"/>
</dbReference>
<dbReference type="CDD" id="cd01647">
    <property type="entry name" value="RT_LTR"/>
    <property type="match status" value="1"/>
</dbReference>
<evidence type="ECO:0000313" key="4">
    <source>
        <dbReference type="EMBL" id="GJT26161.1"/>
    </source>
</evidence>
<keyword evidence="1" id="KW-0863">Zinc-finger</keyword>
<dbReference type="InterPro" id="IPR001878">
    <property type="entry name" value="Znf_CCHC"/>
</dbReference>
<evidence type="ECO:0000256" key="1">
    <source>
        <dbReference type="PROSITE-ProRule" id="PRU00047"/>
    </source>
</evidence>
<reference evidence="4" key="2">
    <citation type="submission" date="2022-01" db="EMBL/GenBank/DDBJ databases">
        <authorList>
            <person name="Yamashiro T."/>
            <person name="Shiraishi A."/>
            <person name="Satake H."/>
            <person name="Nakayama K."/>
        </authorList>
    </citation>
    <scope>NUCLEOTIDE SEQUENCE</scope>
</reference>
<evidence type="ECO:0000259" key="3">
    <source>
        <dbReference type="PROSITE" id="PS50994"/>
    </source>
</evidence>
<evidence type="ECO:0000313" key="5">
    <source>
        <dbReference type="Proteomes" id="UP001151760"/>
    </source>
</evidence>
<dbReference type="PROSITE" id="PS50994">
    <property type="entry name" value="INTEGRASE"/>
    <property type="match status" value="1"/>
</dbReference>